<accession>A0AAJ0MD25</accession>
<evidence type="ECO:0000313" key="3">
    <source>
        <dbReference type="Proteomes" id="UP001275084"/>
    </source>
</evidence>
<proteinExistence type="predicted"/>
<sequence>MEVALAVGSLKVAYNLAVFGIKLDQVPAAVRRCLELVRTCHYDLEALIKLRNEYLPLLETKPAILERINTIIQNAHKGLLEVARLVEKLRPEAHGGNSSLRGRLEWMFIDSREFSSQEPLVSRQHSSVIAELNFLRHLVLLTPLLDGAGAGNVTGLSSPKRPAVAWENVALLDEMLGGKKRLSASTASETPPLRQSASMYFLGSSGASDTTCGEPGQVDALPSDELPPYSSPRPSGIITAAPSTASQPPVAPATFPLIYHATISGAQTPSDTELSQRALGLKTCKTTFDGDGVAFLFGDLKRSINQGISPAMHSPPSEQVDLTIHQRNGHGLIRPMTSPPPPSNDPPGTGSHHPSLATTGPPKGQGYAAETGLAALCQQSHLQANSEFAATPLSTIPQELIHRQDGFFGYTQQPAVQPILTRTQTTPLVTYYPSEGQTRQQSALPGQQIHPSSAPRNTATSSSNIAIPRISVQLSNATWESSRNPASTHLQNIASHPPAISIQQHGVGPSFDVAELQRPRLRSSSVPGDVFPQNSQLTLRKPVASHVGAAEGATAHATTREHWEPEYLAKEYHSTTPVPQAATQHGGRHSRANSAYAAGMRDMSLGYGEVSLLPSARDASFGSQNGHFFSNLDGSTPYFDEAADRTQSEIYELPGVPLPPEPSELG</sequence>
<comment type="caution">
    <text evidence="2">The sequence shown here is derived from an EMBL/GenBank/DDBJ whole genome shotgun (WGS) entry which is preliminary data.</text>
</comment>
<dbReference type="Proteomes" id="UP001275084">
    <property type="component" value="Unassembled WGS sequence"/>
</dbReference>
<feature type="region of interest" description="Disordered" evidence="1">
    <location>
        <begin position="205"/>
        <end position="229"/>
    </location>
</feature>
<keyword evidence="3" id="KW-1185">Reference proteome</keyword>
<reference evidence="2" key="1">
    <citation type="journal article" date="2023" name="Mol. Phylogenet. Evol.">
        <title>Genome-scale phylogeny and comparative genomics of the fungal order Sordariales.</title>
        <authorList>
            <person name="Hensen N."/>
            <person name="Bonometti L."/>
            <person name="Westerberg I."/>
            <person name="Brannstrom I.O."/>
            <person name="Guillou S."/>
            <person name="Cros-Aarteil S."/>
            <person name="Calhoun S."/>
            <person name="Haridas S."/>
            <person name="Kuo A."/>
            <person name="Mondo S."/>
            <person name="Pangilinan J."/>
            <person name="Riley R."/>
            <person name="LaButti K."/>
            <person name="Andreopoulos B."/>
            <person name="Lipzen A."/>
            <person name="Chen C."/>
            <person name="Yan M."/>
            <person name="Daum C."/>
            <person name="Ng V."/>
            <person name="Clum A."/>
            <person name="Steindorff A."/>
            <person name="Ohm R.A."/>
            <person name="Martin F."/>
            <person name="Silar P."/>
            <person name="Natvig D.O."/>
            <person name="Lalanne C."/>
            <person name="Gautier V."/>
            <person name="Ament-Velasquez S.L."/>
            <person name="Kruys A."/>
            <person name="Hutchinson M.I."/>
            <person name="Powell A.J."/>
            <person name="Barry K."/>
            <person name="Miller A.N."/>
            <person name="Grigoriev I.V."/>
            <person name="Debuchy R."/>
            <person name="Gladieux P."/>
            <person name="Hiltunen Thoren M."/>
            <person name="Johannesson H."/>
        </authorList>
    </citation>
    <scope>NUCLEOTIDE SEQUENCE</scope>
    <source>
        <strain evidence="2">CBS 955.72</strain>
    </source>
</reference>
<dbReference type="EMBL" id="JAUIQD010000005">
    <property type="protein sequence ID" value="KAK3349840.1"/>
    <property type="molecule type" value="Genomic_DNA"/>
</dbReference>
<name>A0AAJ0MD25_9PEZI</name>
<gene>
    <name evidence="2" type="ORF">B0T25DRAFT_250160</name>
</gene>
<organism evidence="2 3">
    <name type="scientific">Lasiosphaeria hispida</name>
    <dbReference type="NCBI Taxonomy" id="260671"/>
    <lineage>
        <taxon>Eukaryota</taxon>
        <taxon>Fungi</taxon>
        <taxon>Dikarya</taxon>
        <taxon>Ascomycota</taxon>
        <taxon>Pezizomycotina</taxon>
        <taxon>Sordariomycetes</taxon>
        <taxon>Sordariomycetidae</taxon>
        <taxon>Sordariales</taxon>
        <taxon>Lasiosphaeriaceae</taxon>
        <taxon>Lasiosphaeria</taxon>
    </lineage>
</organism>
<evidence type="ECO:0000313" key="2">
    <source>
        <dbReference type="EMBL" id="KAK3349840.1"/>
    </source>
</evidence>
<feature type="region of interest" description="Disordered" evidence="1">
    <location>
        <begin position="330"/>
        <end position="367"/>
    </location>
</feature>
<dbReference type="AlphaFoldDB" id="A0AAJ0MD25"/>
<evidence type="ECO:0000256" key="1">
    <source>
        <dbReference type="SAM" id="MobiDB-lite"/>
    </source>
</evidence>
<reference evidence="2" key="2">
    <citation type="submission" date="2023-06" db="EMBL/GenBank/DDBJ databases">
        <authorList>
            <consortium name="Lawrence Berkeley National Laboratory"/>
            <person name="Haridas S."/>
            <person name="Hensen N."/>
            <person name="Bonometti L."/>
            <person name="Westerberg I."/>
            <person name="Brannstrom I.O."/>
            <person name="Guillou S."/>
            <person name="Cros-Aarteil S."/>
            <person name="Calhoun S."/>
            <person name="Kuo A."/>
            <person name="Mondo S."/>
            <person name="Pangilinan J."/>
            <person name="Riley R."/>
            <person name="Labutti K."/>
            <person name="Andreopoulos B."/>
            <person name="Lipzen A."/>
            <person name="Chen C."/>
            <person name="Yanf M."/>
            <person name="Daum C."/>
            <person name="Ng V."/>
            <person name="Clum A."/>
            <person name="Steindorff A."/>
            <person name="Ohm R."/>
            <person name="Martin F."/>
            <person name="Silar P."/>
            <person name="Natvig D."/>
            <person name="Lalanne C."/>
            <person name="Gautier V."/>
            <person name="Ament-Velasquez S.L."/>
            <person name="Kruys A."/>
            <person name="Hutchinson M.I."/>
            <person name="Powell A.J."/>
            <person name="Barry K."/>
            <person name="Miller A.N."/>
            <person name="Grigoriev I.V."/>
            <person name="Debuchy R."/>
            <person name="Gladieux P."/>
            <person name="Thoren M.H."/>
            <person name="Johannesson H."/>
        </authorList>
    </citation>
    <scope>NUCLEOTIDE SEQUENCE</scope>
    <source>
        <strain evidence="2">CBS 955.72</strain>
    </source>
</reference>
<feature type="region of interest" description="Disordered" evidence="1">
    <location>
        <begin position="439"/>
        <end position="465"/>
    </location>
</feature>
<protein>
    <submittedName>
        <fullName evidence="2">Uncharacterized protein</fullName>
    </submittedName>
</protein>